<gene>
    <name evidence="8" type="ORF">COO91_00646</name>
</gene>
<organism evidence="8 9">
    <name type="scientific">Nostoc flagelliforme CCNUN1</name>
    <dbReference type="NCBI Taxonomy" id="2038116"/>
    <lineage>
        <taxon>Bacteria</taxon>
        <taxon>Bacillati</taxon>
        <taxon>Cyanobacteriota</taxon>
        <taxon>Cyanophyceae</taxon>
        <taxon>Nostocales</taxon>
        <taxon>Nostocaceae</taxon>
        <taxon>Nostoc</taxon>
    </lineage>
</organism>
<dbReference type="InterPro" id="IPR053022">
    <property type="entry name" value="Chloroplast_translocon_comp"/>
</dbReference>
<dbReference type="GO" id="GO:0009306">
    <property type="term" value="P:protein secretion"/>
    <property type="evidence" value="ECO:0007669"/>
    <property type="project" value="InterPro"/>
</dbReference>
<keyword evidence="3 6" id="KW-1133">Transmembrane helix</keyword>
<dbReference type="KEGG" id="nfl:COO91_00646"/>
<reference evidence="8 9" key="1">
    <citation type="submission" date="2017-11" db="EMBL/GenBank/DDBJ databases">
        <title>Complete genome of a free-living desiccation-tolerant cyanobacterium and its photosynthetic adaptation to extreme terrestrial habitat.</title>
        <authorList>
            <person name="Shang J."/>
        </authorList>
    </citation>
    <scope>NUCLEOTIDE SEQUENCE [LARGE SCALE GENOMIC DNA]</scope>
    <source>
        <strain evidence="8 9">CCNUN1</strain>
    </source>
</reference>
<evidence type="ECO:0000313" key="9">
    <source>
        <dbReference type="Proteomes" id="UP000232003"/>
    </source>
</evidence>
<dbReference type="InterPro" id="IPR007452">
    <property type="entry name" value="TamB_C"/>
</dbReference>
<evidence type="ECO:0000256" key="3">
    <source>
        <dbReference type="ARBA" id="ARBA00022989"/>
    </source>
</evidence>
<protein>
    <submittedName>
        <fullName evidence="8">TamB, translocation and assembly module TamB</fullName>
    </submittedName>
</protein>
<dbReference type="GO" id="GO:0005886">
    <property type="term" value="C:plasma membrane"/>
    <property type="evidence" value="ECO:0007669"/>
    <property type="project" value="InterPro"/>
</dbReference>
<dbReference type="PANTHER" id="PTHR34457:SF3">
    <property type="entry name" value="PROTEIN TIC236, CHLOROPLASTIC"/>
    <property type="match status" value="1"/>
</dbReference>
<proteinExistence type="predicted"/>
<evidence type="ECO:0000256" key="2">
    <source>
        <dbReference type="ARBA" id="ARBA00022692"/>
    </source>
</evidence>
<keyword evidence="9" id="KW-1185">Reference proteome</keyword>
<dbReference type="PANTHER" id="PTHR34457">
    <property type="entry name" value="EMBRYO DEFECTIVE 2410"/>
    <property type="match status" value="1"/>
</dbReference>
<evidence type="ECO:0000256" key="5">
    <source>
        <dbReference type="SAM" id="MobiDB-lite"/>
    </source>
</evidence>
<feature type="region of interest" description="Disordered" evidence="5">
    <location>
        <begin position="1659"/>
        <end position="1688"/>
    </location>
</feature>
<evidence type="ECO:0000256" key="1">
    <source>
        <dbReference type="ARBA" id="ARBA00004167"/>
    </source>
</evidence>
<dbReference type="RefSeq" id="WP_100897301.1">
    <property type="nucleotide sequence ID" value="NZ_CAWNNC010000001.1"/>
</dbReference>
<evidence type="ECO:0000259" key="7">
    <source>
        <dbReference type="Pfam" id="PF04357"/>
    </source>
</evidence>
<accession>A0A2K8SH78</accession>
<feature type="compositionally biased region" description="Polar residues" evidence="5">
    <location>
        <begin position="1659"/>
        <end position="1687"/>
    </location>
</feature>
<name>A0A2K8SH78_9NOSO</name>
<comment type="subcellular location">
    <subcellularLocation>
        <location evidence="1">Membrane</location>
        <topology evidence="1">Single-pass membrane protein</topology>
    </subcellularLocation>
</comment>
<feature type="domain" description="Translocation and assembly module TamB C-terminal" evidence="7">
    <location>
        <begin position="1576"/>
        <end position="1963"/>
    </location>
</feature>
<evidence type="ECO:0000256" key="4">
    <source>
        <dbReference type="ARBA" id="ARBA00023136"/>
    </source>
</evidence>
<feature type="transmembrane region" description="Helical" evidence="6">
    <location>
        <begin position="20"/>
        <end position="43"/>
    </location>
</feature>
<keyword evidence="4 6" id="KW-0472">Membrane</keyword>
<dbReference type="EMBL" id="CP024785">
    <property type="protein sequence ID" value="AUB34812.1"/>
    <property type="molecule type" value="Genomic_DNA"/>
</dbReference>
<dbReference type="Proteomes" id="UP000232003">
    <property type="component" value="Chromosome"/>
</dbReference>
<evidence type="ECO:0000256" key="6">
    <source>
        <dbReference type="SAM" id="Phobius"/>
    </source>
</evidence>
<dbReference type="OrthoDB" id="536281at2"/>
<sequence length="1963" mass="207804">MTKSPNQDILSPCPIRKRLWLLVLSRGSIALGGLLLLGVIVGICRLWTFVQTELTPLAQQSLTTTLNRPVKLGKVTQFSLTGVQFGASTIPATSTDPDRAAVEAVEVGFDPLQLIFNRHLKLDVTLVNPDIYIEQDKQGRWVSTNIAPSREGAAIKTDLDNLRFRNAKLALMPQRRAGGDEGARSSSSPLSPVTFSQINGSAQLLANNQLIRFDLGGQADSGGSISIQGETRSRVLAGNFQVRSQDLLAEDISRLIKLPVNLQAGRANGDLLVKLTPGQRTLLYGRAAVQGVTVQIPKVPQLLTDSQGNLRFQGTELQLENVTTNYGKIPVVATGIIDTQAGFKLAGRVNAVSLANAQETLKVKLPLPIAGQVQADLQITGSTKEPIISGTVATIQTARIDKVDFNSISSKFELATSSSLITLKDIQGKAKVGGDITGAGTIQLGKNPQLDINFAAKNLPGDAIAKVYDITPTFQIGNVSGTAQLTGAPTNVQTAVQYQAPNGTYPGTGEVAIAPNRNVSFRNVALNVSGGTVRATGSYANERWQAVAVASGVKLEPFVDKSQLQNVSLAEAQFNGRLILSGSTAPFKIATIRSDGAGVKIGGGTVAVSNIQLQDQSFSAQLVANGVRLGQILKQSPPALNNPLAGTFQIAGNRDNFSLKTLRGSGEGRLAIGGGTVTASNIQVANGVYQAQVQANNVPVQQLATLPKQFQGALTGQFNVTGAVDSFKLQTIQANGQARVNVARGTITASNIQLANGVYQAQVQANNVPVRQLAAVPRQFQGALTGQVNVAGSVESFQPQTIQASGQGRLDVAGGTITASNIKVSNGLYQAQLQANNVPVRQLAAVPPQFQGTLTGQANVAGSVESFQPQTIQASGQGRLDVAGGTIAASNIQLANGRYQAVVNADGVELNRLNQQLRGKFGGQLQLAGTLGSSKLADVRAAGQVQLSQGIPGFEQPLTAAIAWSGERLTIERATAPGLSVTGNILANARKAGIPEITALNINVQAQNYNLKQLPINLPNQVAVAGRVDFNGQITGKLPLPNVVGQINLRDLVVQDIAFEPLLTGNIDSAQGRGLNLNLAGNSDRLAFNLDANNRPKSFLVKWQQASATGNAQGNDWALKLANFPLQILNLTPPPVTRLTGKITGLLTGDLLFNQQTLAATGNLAIANPQIGRLKGDRIAAQFRYSDGKGTVTNSEFIKGKSSYALVGTFAQSPKGPQLQGKLNVNQGEIQDVLTVAQIFDLQNLPGGSAEIYGTAEDLTTTPQGAQNQPLLTQIQRFSEIEALVEKQEEQRLNSTPIPDLADLKGTFNGEVAVNTATANGLSVDFNLNGQNFAWGKKEERNRFYTADKVIAEGNFENGVLSLRPLRLESENRLIAFTGNVGGDEQSGQLRVNNLPAQVLNNFVKLPVGITGNLNGTAALAGSIANPQARGELQITEGLLNQNKIDSAIASFSYANGRLNFLSTVAVAGPKPVDITGSIPYKLPFASVAPDNDQINLDVKLENEGLALLNVLTKQVVFEKGQGEVDLKVRGTLQKPEVNGIATVNNATFSAQALPRKLRHVTGRVLFNFDSILVENLQGSFSRGKVEAAGEIPIFKNENVTINNPLTVNLDQLALNLKGLYQGGASGNLQITGSALNPVIGGKVNLFDGQVLLAESSGTASSANGSFGVSPTKANKQSKSEIENGSGNAIPRFNNLDLELGKNVQITRPPILSFRATGNLIVNGSINQPIPDGTIRLEQGGVNLFTTQFNLARGYTHTATFTPSQPRDPNLDIQLYAKVLDVTQSNDFSRVNTTGLSALESVRVEATINGLASKLNENLELTSSPSRSQTEIVALLGGGFIDTQGRGDSTLGLINIAGSAVFNNFQSAFNQIGSSFGLSELRIFPTVISENPEAGRSNSTLELAAEAGVDISSKISVSSIKILTTNDPFQWGVNYRINDKFRVRASTNLDDDSRAVVEYQTRF</sequence>
<evidence type="ECO:0000313" key="8">
    <source>
        <dbReference type="EMBL" id="AUB34812.1"/>
    </source>
</evidence>
<keyword evidence="2 6" id="KW-0812">Transmembrane</keyword>
<dbReference type="Pfam" id="PF04357">
    <property type="entry name" value="TamB"/>
    <property type="match status" value="1"/>
</dbReference>